<dbReference type="AlphaFoldDB" id="A0A918CDF0"/>
<dbReference type="RefSeq" id="WP_189084050.1">
    <property type="nucleotide sequence ID" value="NZ_BMRJ01000001.1"/>
</dbReference>
<name>A0A918CDF0_AGRME</name>
<dbReference type="InterPro" id="IPR010287">
    <property type="entry name" value="DUF892_YciF-like"/>
</dbReference>
<comment type="caution">
    <text evidence="1">The sequence shown here is derived from an EMBL/GenBank/DDBJ whole genome shotgun (WGS) entry which is preliminary data.</text>
</comment>
<dbReference type="InterPro" id="IPR012347">
    <property type="entry name" value="Ferritin-like"/>
</dbReference>
<dbReference type="Pfam" id="PF05974">
    <property type="entry name" value="DUF892"/>
    <property type="match status" value="1"/>
</dbReference>
<dbReference type="EMBL" id="BMRJ01000001">
    <property type="protein sequence ID" value="GGR17920.1"/>
    <property type="molecule type" value="Genomic_DNA"/>
</dbReference>
<organism evidence="1 2">
    <name type="scientific">Agromyces mediolanus</name>
    <name type="common">Corynebacterium mediolanum</name>
    <dbReference type="NCBI Taxonomy" id="41986"/>
    <lineage>
        <taxon>Bacteria</taxon>
        <taxon>Bacillati</taxon>
        <taxon>Actinomycetota</taxon>
        <taxon>Actinomycetes</taxon>
        <taxon>Micrococcales</taxon>
        <taxon>Microbacteriaceae</taxon>
        <taxon>Agromyces</taxon>
    </lineage>
</organism>
<dbReference type="SUPFAM" id="SSF47240">
    <property type="entry name" value="Ferritin-like"/>
    <property type="match status" value="1"/>
</dbReference>
<accession>A0A918CDF0</accession>
<sequence>MPKQTLESPQDLLHFQLRTAMTMENDSLAALQELAGAVKSAEIRKLFKHHQDETKEQIANLQEAFRLLEFKESTAPSPSTKGISKQAASLLERSAPKLRDQVALASALGNEHYEISAYEGLIIPVAAMGATDVEQLLRANLEQEQHTSEELRKTLQTLVG</sequence>
<reference evidence="1" key="1">
    <citation type="journal article" date="2014" name="Int. J. Syst. Evol. Microbiol.">
        <title>Complete genome sequence of Corynebacterium casei LMG S-19264T (=DSM 44701T), isolated from a smear-ripened cheese.</title>
        <authorList>
            <consortium name="US DOE Joint Genome Institute (JGI-PGF)"/>
            <person name="Walter F."/>
            <person name="Albersmeier A."/>
            <person name="Kalinowski J."/>
            <person name="Ruckert C."/>
        </authorList>
    </citation>
    <scope>NUCLEOTIDE SEQUENCE</scope>
    <source>
        <strain evidence="1">JCM 3346</strain>
    </source>
</reference>
<evidence type="ECO:0000313" key="2">
    <source>
        <dbReference type="Proteomes" id="UP000610303"/>
    </source>
</evidence>
<gene>
    <name evidence="1" type="ORF">GCM10010196_08720</name>
</gene>
<protein>
    <submittedName>
        <fullName evidence="1">YciE/YciF family protein</fullName>
    </submittedName>
</protein>
<reference evidence="1" key="2">
    <citation type="submission" date="2020-09" db="EMBL/GenBank/DDBJ databases">
        <authorList>
            <person name="Sun Q."/>
            <person name="Ohkuma M."/>
        </authorList>
    </citation>
    <scope>NUCLEOTIDE SEQUENCE</scope>
    <source>
        <strain evidence="1">JCM 3346</strain>
    </source>
</reference>
<dbReference type="InterPro" id="IPR047114">
    <property type="entry name" value="YciF"/>
</dbReference>
<evidence type="ECO:0000313" key="1">
    <source>
        <dbReference type="EMBL" id="GGR17920.1"/>
    </source>
</evidence>
<dbReference type="Gene3D" id="1.20.1260.10">
    <property type="match status" value="1"/>
</dbReference>
<dbReference type="PANTHER" id="PTHR30565">
    <property type="entry name" value="PROTEIN YCIF"/>
    <property type="match status" value="1"/>
</dbReference>
<dbReference type="PANTHER" id="PTHR30565:SF9">
    <property type="entry name" value="PROTEIN YCIF"/>
    <property type="match status" value="1"/>
</dbReference>
<keyword evidence="2" id="KW-1185">Reference proteome</keyword>
<dbReference type="InterPro" id="IPR009078">
    <property type="entry name" value="Ferritin-like_SF"/>
</dbReference>
<proteinExistence type="predicted"/>
<dbReference type="Proteomes" id="UP000610303">
    <property type="component" value="Unassembled WGS sequence"/>
</dbReference>